<dbReference type="UCSC" id="T10H4.5">
    <property type="organism name" value="c. elegans"/>
</dbReference>
<dbReference type="SMR" id="O45776"/>
<feature type="transmembrane region" description="Helical" evidence="5">
    <location>
        <begin position="277"/>
        <end position="298"/>
    </location>
</feature>
<dbReference type="Proteomes" id="UP000001940">
    <property type="component" value="Chromosome V"/>
</dbReference>
<keyword evidence="7" id="KW-0675">Receptor</keyword>
<dbReference type="CTD" id="188394"/>
<evidence type="ECO:0000313" key="8">
    <source>
        <dbReference type="Proteomes" id="UP000001940"/>
    </source>
</evidence>
<dbReference type="Pfam" id="PF10324">
    <property type="entry name" value="7TM_GPCR_Srw"/>
    <property type="match status" value="1"/>
</dbReference>
<dbReference type="WormBase" id="T10H4.5">
    <property type="protein sequence ID" value="CE33826"/>
    <property type="gene ID" value="WBGene00005763"/>
    <property type="gene designation" value="srw-16"/>
</dbReference>
<evidence type="ECO:0000256" key="2">
    <source>
        <dbReference type="ARBA" id="ARBA00022692"/>
    </source>
</evidence>
<dbReference type="Gene3D" id="1.20.1070.10">
    <property type="entry name" value="Rhodopsin 7-helix transmembrane proteins"/>
    <property type="match status" value="1"/>
</dbReference>
<protein>
    <submittedName>
        <fullName evidence="7">G-protein coupled receptors family 1 profile domain-containing protein</fullName>
    </submittedName>
</protein>
<name>O45776_CAEEL</name>
<dbReference type="HOGENOM" id="CLU_043715_2_1_1"/>
<dbReference type="PANTHER" id="PTHR46846:SF2">
    <property type="entry name" value="G-PROTEIN COUPLED RECEPTORS FAMILY 1 PROFILE DOMAIN-CONTAINING PROTEIN"/>
    <property type="match status" value="1"/>
</dbReference>
<feature type="transmembrane region" description="Helical" evidence="5">
    <location>
        <begin position="64"/>
        <end position="83"/>
    </location>
</feature>
<evidence type="ECO:0000256" key="3">
    <source>
        <dbReference type="ARBA" id="ARBA00022989"/>
    </source>
</evidence>
<keyword evidence="8" id="KW-1185">Reference proteome</keyword>
<dbReference type="GeneID" id="188394"/>
<evidence type="ECO:0000313" key="9">
    <source>
        <dbReference type="WormBase" id="T10H4.5"/>
    </source>
</evidence>
<feature type="transmembrane region" description="Helical" evidence="5">
    <location>
        <begin position="162"/>
        <end position="180"/>
    </location>
</feature>
<feature type="domain" description="G-protein coupled receptors family 1 profile" evidence="6">
    <location>
        <begin position="48"/>
        <end position="285"/>
    </location>
</feature>
<dbReference type="AlphaFoldDB" id="O45776"/>
<gene>
    <name evidence="7 9" type="primary">srw-16</name>
    <name evidence="7" type="ORF">CELE_T10H4.5</name>
    <name evidence="9" type="ORF">T10H4.5</name>
</gene>
<evidence type="ECO:0000313" key="7">
    <source>
        <dbReference type="EMBL" id="CAB03335.2"/>
    </source>
</evidence>
<dbReference type="InParanoid" id="O45776"/>
<dbReference type="KEGG" id="cel:CELE_T10H4.5"/>
<dbReference type="PROSITE" id="PS50262">
    <property type="entry name" value="G_PROTEIN_RECEP_F1_2"/>
    <property type="match status" value="1"/>
</dbReference>
<dbReference type="InterPro" id="IPR017452">
    <property type="entry name" value="GPCR_Rhodpsn_7TM"/>
</dbReference>
<organism evidence="7 8">
    <name type="scientific">Caenorhabditis elegans</name>
    <dbReference type="NCBI Taxonomy" id="6239"/>
    <lineage>
        <taxon>Eukaryota</taxon>
        <taxon>Metazoa</taxon>
        <taxon>Ecdysozoa</taxon>
        <taxon>Nematoda</taxon>
        <taxon>Chromadorea</taxon>
        <taxon>Rhabditida</taxon>
        <taxon>Rhabditina</taxon>
        <taxon>Rhabditomorpha</taxon>
        <taxon>Rhabditoidea</taxon>
        <taxon>Rhabditidae</taxon>
        <taxon>Peloderinae</taxon>
        <taxon>Caenorhabditis</taxon>
    </lineage>
</organism>
<feature type="transmembrane region" description="Helical" evidence="5">
    <location>
        <begin position="230"/>
        <end position="251"/>
    </location>
</feature>
<accession>O45776</accession>
<dbReference type="FunCoup" id="O45776">
    <property type="interactions" value="1"/>
</dbReference>
<dbReference type="EMBL" id="BX284605">
    <property type="protein sequence ID" value="CAB03335.2"/>
    <property type="molecule type" value="Genomic_DNA"/>
</dbReference>
<evidence type="ECO:0000256" key="5">
    <source>
        <dbReference type="SAM" id="Phobius"/>
    </source>
</evidence>
<comment type="subcellular location">
    <subcellularLocation>
        <location evidence="1">Membrane</location>
    </subcellularLocation>
</comment>
<feature type="transmembrane region" description="Helical" evidence="5">
    <location>
        <begin position="131"/>
        <end position="150"/>
    </location>
</feature>
<dbReference type="SUPFAM" id="SSF81321">
    <property type="entry name" value="Family A G protein-coupled receptor-like"/>
    <property type="match status" value="1"/>
</dbReference>
<keyword evidence="4 5" id="KW-0472">Membrane</keyword>
<dbReference type="OrthoDB" id="5862663at2759"/>
<dbReference type="GO" id="GO:0008528">
    <property type="term" value="F:G protein-coupled peptide receptor activity"/>
    <property type="evidence" value="ECO:0007669"/>
    <property type="project" value="InterPro"/>
</dbReference>
<evidence type="ECO:0000256" key="4">
    <source>
        <dbReference type="ARBA" id="ARBA00023136"/>
    </source>
</evidence>
<dbReference type="GO" id="GO:0016020">
    <property type="term" value="C:membrane"/>
    <property type="evidence" value="ECO:0007669"/>
    <property type="project" value="UniProtKB-SubCell"/>
</dbReference>
<reference evidence="7 8" key="1">
    <citation type="journal article" date="1998" name="Science">
        <title>Genome sequence of the nematode C. elegans: a platform for investigating biology.</title>
        <authorList>
            <consortium name="The C. elegans sequencing consortium"/>
            <person name="Sulson J.E."/>
            <person name="Waterston R."/>
        </authorList>
    </citation>
    <scope>NUCLEOTIDE SEQUENCE [LARGE SCALE GENOMIC DNA]</scope>
    <source>
        <strain evidence="7 8">Bristol N2</strain>
    </source>
</reference>
<dbReference type="PhylomeDB" id="O45776"/>
<dbReference type="InterPro" id="IPR019427">
    <property type="entry name" value="7TM_GPCR_serpentine_rcpt_Srw"/>
</dbReference>
<sequence>MYYDEEFYSEDCEFTNLYDNFHCADIYKKISMVLSDINICLQFFTVLINILHLIVLLQKELRSGAIYILMIGISVADILGYSLDFYNVGFERMWFESIPFYKNTNCLRGDFVQVTSVNILNIFVQMARPTAVWLAMMMALIRTLSVFFPMSNWIQKLAKAKTAILIVLIMFTFWILYYSSPYFEMEFRWYPDILIKSCYNYKEHLNHTYYVLVVSRAKDRNMDKFNKIDLIFRFASVILYPTLTITLLLQLRTIKKKRQNMNKNALNDQSYKTNKMILMMTIFFMTSEGLPVIGSYILENFILSKLIYEESMTDIVSLLGLSQYVFWNLRTMNGISHAFVCFAMSSQYRETVKKMLCITKKQDRGQNILVISTASVSSQSSKRTRMKNI</sequence>
<feature type="transmembrane region" description="Helical" evidence="5">
    <location>
        <begin position="39"/>
        <end position="57"/>
    </location>
</feature>
<dbReference type="PIR" id="T24813">
    <property type="entry name" value="T24813"/>
</dbReference>
<dbReference type="AGR" id="WB:WBGene00005763"/>
<dbReference type="PaxDb" id="6239-T10H4.5"/>
<keyword evidence="2 5" id="KW-0812">Transmembrane</keyword>
<dbReference type="PANTHER" id="PTHR46846">
    <property type="entry name" value="SERPENTINE RECEPTOR, CLASS W-RELATED"/>
    <property type="match status" value="1"/>
</dbReference>
<proteinExistence type="predicted"/>
<dbReference type="RefSeq" id="NP_506782.2">
    <property type="nucleotide sequence ID" value="NM_074381.2"/>
</dbReference>
<evidence type="ECO:0000256" key="1">
    <source>
        <dbReference type="ARBA" id="ARBA00004370"/>
    </source>
</evidence>
<evidence type="ECO:0000259" key="6">
    <source>
        <dbReference type="PROSITE" id="PS50262"/>
    </source>
</evidence>
<dbReference type="eggNOG" id="ENOG502TFMM">
    <property type="taxonomic scope" value="Eukaryota"/>
</dbReference>
<keyword evidence="3 5" id="KW-1133">Transmembrane helix</keyword>